<proteinExistence type="inferred from homology"/>
<dbReference type="UniPathway" id="UPA00115">
    <property type="reaction ID" value="UER00412"/>
</dbReference>
<dbReference type="Proteomes" id="UP000006622">
    <property type="component" value="Chromosome"/>
</dbReference>
<dbReference type="EMBL" id="CP002101">
    <property type="protein sequence ID" value="AEH60965.1"/>
    <property type="molecule type" value="Genomic_DNA"/>
</dbReference>
<sequence>MKDRTASSSTTEKEIVGKAAANVIEDGMVVGLGTGSTTAYAIKELGRRVFEENLEILAVPTSYQSEMLSIEAGIPLTTLSQHPVLDIAIDGADQIDSDLNAVKGGGGAHTREKVVSMSANHFIVVVDESKISDRLDHYIPVEVLSYSRNLVCNQIKTLGGNPTTRMATRKDGPVITDNGNFIIDASFGVIEDPLSLSKELSGCTGVVEHGIFHNVSEVYIGKKDGSFEIIS</sequence>
<dbReference type="GO" id="GO:0004751">
    <property type="term" value="F:ribose-5-phosphate isomerase activity"/>
    <property type="evidence" value="ECO:0007669"/>
    <property type="project" value="UniProtKB-UniRule"/>
</dbReference>
<evidence type="ECO:0000313" key="7">
    <source>
        <dbReference type="Proteomes" id="UP000006622"/>
    </source>
</evidence>
<dbReference type="SMART" id="SM01134">
    <property type="entry name" value="DeoRC"/>
    <property type="match status" value="1"/>
</dbReference>
<evidence type="ECO:0000313" key="6">
    <source>
        <dbReference type="EMBL" id="AEH60965.1"/>
    </source>
</evidence>
<evidence type="ECO:0000256" key="5">
    <source>
        <dbReference type="HAMAP-Rule" id="MF_00170"/>
    </source>
</evidence>
<dbReference type="InterPro" id="IPR004788">
    <property type="entry name" value="Ribose5P_isomerase_type_A"/>
</dbReference>
<comment type="subunit">
    <text evidence="3">Homotetramer.</text>
</comment>
<dbReference type="CDD" id="cd01398">
    <property type="entry name" value="RPI_A"/>
    <property type="match status" value="1"/>
</dbReference>
<dbReference type="HOGENOM" id="CLU_056590_1_0_2"/>
<feature type="binding site" evidence="5">
    <location>
        <position position="130"/>
    </location>
    <ligand>
        <name>substrate</name>
    </ligand>
</feature>
<comment type="similarity">
    <text evidence="2 5">Belongs to the ribose 5-phosphate isomerase family.</text>
</comment>
<dbReference type="GO" id="GO:0005829">
    <property type="term" value="C:cytosol"/>
    <property type="evidence" value="ECO:0007669"/>
    <property type="project" value="TreeGrafter"/>
</dbReference>
<accession>F7XM76</accession>
<keyword evidence="7" id="KW-1185">Reference proteome</keyword>
<dbReference type="SUPFAM" id="SSF100950">
    <property type="entry name" value="NagB/RpiA/CoA transferase-like"/>
    <property type="match status" value="1"/>
</dbReference>
<comment type="function">
    <text evidence="5">Catalyzes the reversible conversion of ribose-5-phosphate to ribulose 5-phosphate.</text>
</comment>
<dbReference type="PANTHER" id="PTHR11934:SF0">
    <property type="entry name" value="RIBOSE-5-PHOSPHATE ISOMERASE"/>
    <property type="match status" value="1"/>
</dbReference>
<feature type="binding site" evidence="5">
    <location>
        <begin position="34"/>
        <end position="37"/>
    </location>
    <ligand>
        <name>substrate</name>
    </ligand>
</feature>
<comment type="catalytic activity">
    <reaction evidence="1 5">
        <text>aldehydo-D-ribose 5-phosphate = D-ribulose 5-phosphate</text>
        <dbReference type="Rhea" id="RHEA:14657"/>
        <dbReference type="ChEBI" id="CHEBI:58121"/>
        <dbReference type="ChEBI" id="CHEBI:58273"/>
        <dbReference type="EC" id="5.3.1.6"/>
    </reaction>
</comment>
<dbReference type="AlphaFoldDB" id="F7XM76"/>
<feature type="binding site" evidence="5">
    <location>
        <begin position="103"/>
        <end position="106"/>
    </location>
    <ligand>
        <name>substrate</name>
    </ligand>
</feature>
<reference evidence="6" key="1">
    <citation type="submission" date="2010-07" db="EMBL/GenBank/DDBJ databases">
        <title>The complete genome of Methanosalsum zhilinae DSM 4017.</title>
        <authorList>
            <consortium name="US DOE Joint Genome Institute (JGI-PGF)"/>
            <person name="Lucas S."/>
            <person name="Copeland A."/>
            <person name="Lapidus A."/>
            <person name="Glavina del Rio T."/>
            <person name="Dalin E."/>
            <person name="Tice H."/>
            <person name="Bruce D."/>
            <person name="Goodwin L."/>
            <person name="Pitluck S."/>
            <person name="Kyrpides N."/>
            <person name="Mavromatis K."/>
            <person name="Ovchinnikova G."/>
            <person name="Daligault H."/>
            <person name="Detter J.C."/>
            <person name="Han C."/>
            <person name="Tapia R."/>
            <person name="Larimer F."/>
            <person name="Land M."/>
            <person name="Hauser L."/>
            <person name="Markowitz V."/>
            <person name="Cheng J.-F."/>
            <person name="Hugenholtz P."/>
            <person name="Woyke T."/>
            <person name="Wu D."/>
            <person name="Spring S."/>
            <person name="Schueler E."/>
            <person name="Brambilla E."/>
            <person name="Klenk H.-P."/>
            <person name="Eisen J.A."/>
        </authorList>
    </citation>
    <scope>NUCLEOTIDE SEQUENCE</scope>
    <source>
        <strain evidence="6">DSM 4017</strain>
    </source>
</reference>
<dbReference type="KEGG" id="mzh:Mzhil_1109"/>
<dbReference type="Gene3D" id="3.30.70.260">
    <property type="match status" value="1"/>
</dbReference>
<dbReference type="SUPFAM" id="SSF75445">
    <property type="entry name" value="D-ribose-5-phosphate isomerase (RpiA), lid domain"/>
    <property type="match status" value="1"/>
</dbReference>
<evidence type="ECO:0000256" key="2">
    <source>
        <dbReference type="ARBA" id="ARBA00008088"/>
    </source>
</evidence>
<dbReference type="InterPro" id="IPR037171">
    <property type="entry name" value="NagB/RpiA_transferase-like"/>
</dbReference>
<dbReference type="OrthoDB" id="19013at2157"/>
<evidence type="ECO:0000256" key="4">
    <source>
        <dbReference type="ARBA" id="ARBA00023235"/>
    </source>
</evidence>
<dbReference type="Pfam" id="PF06026">
    <property type="entry name" value="Rib_5-P_isom_A"/>
    <property type="match status" value="1"/>
</dbReference>
<keyword evidence="4 5" id="KW-0413">Isomerase</keyword>
<protein>
    <recommendedName>
        <fullName evidence="5">Ribose-5-phosphate isomerase A</fullName>
        <ecNumber evidence="5">5.3.1.6</ecNumber>
    </recommendedName>
    <alternativeName>
        <fullName evidence="5">Phosphoriboisomerase A</fullName>
        <shortName evidence="5">PRI</shortName>
    </alternativeName>
</protein>
<dbReference type="FunFam" id="3.30.70.260:FF:000018">
    <property type="entry name" value="Ribose-5-phosphate isomerase A"/>
    <property type="match status" value="1"/>
</dbReference>
<feature type="active site" description="Proton acceptor" evidence="5">
    <location>
        <position position="112"/>
    </location>
</feature>
<dbReference type="HAMAP" id="MF_00170">
    <property type="entry name" value="Rib_5P_isom_A"/>
    <property type="match status" value="1"/>
</dbReference>
<dbReference type="STRING" id="679901.Mzhil_1109"/>
<dbReference type="GO" id="GO:0009052">
    <property type="term" value="P:pentose-phosphate shunt, non-oxidative branch"/>
    <property type="evidence" value="ECO:0007669"/>
    <property type="project" value="UniProtKB-UniRule"/>
</dbReference>
<dbReference type="EC" id="5.3.1.6" evidence="5"/>
<comment type="subunit">
    <text evidence="5">Homodimer.</text>
</comment>
<feature type="binding site" evidence="5">
    <location>
        <begin position="90"/>
        <end position="93"/>
    </location>
    <ligand>
        <name>substrate</name>
    </ligand>
</feature>
<dbReference type="FunFam" id="3.40.50.1360:FF:000001">
    <property type="entry name" value="Ribose-5-phosphate isomerase A"/>
    <property type="match status" value="1"/>
</dbReference>
<dbReference type="PANTHER" id="PTHR11934">
    <property type="entry name" value="RIBOSE-5-PHOSPHATE ISOMERASE"/>
    <property type="match status" value="1"/>
</dbReference>
<dbReference type="Gene3D" id="3.40.50.1360">
    <property type="match status" value="1"/>
</dbReference>
<name>F7XM76_METZD</name>
<gene>
    <name evidence="5" type="primary">rpiA</name>
    <name evidence="6" type="ordered locus">Mzhil_1109</name>
</gene>
<dbReference type="GO" id="GO:0006014">
    <property type="term" value="P:D-ribose metabolic process"/>
    <property type="evidence" value="ECO:0007669"/>
    <property type="project" value="TreeGrafter"/>
</dbReference>
<evidence type="ECO:0000256" key="1">
    <source>
        <dbReference type="ARBA" id="ARBA00001713"/>
    </source>
</evidence>
<dbReference type="NCBIfam" id="TIGR00021">
    <property type="entry name" value="rpiA"/>
    <property type="match status" value="1"/>
</dbReference>
<comment type="pathway">
    <text evidence="5">Carbohydrate degradation; pentose phosphate pathway; D-ribose 5-phosphate from D-ribulose 5-phosphate (non-oxidative stage): step 1/1.</text>
</comment>
<dbReference type="GeneID" id="10822737"/>
<dbReference type="RefSeq" id="WP_013898402.1">
    <property type="nucleotide sequence ID" value="NC_015676.1"/>
</dbReference>
<dbReference type="InterPro" id="IPR020672">
    <property type="entry name" value="Ribose5P_isomerase_typA_subgr"/>
</dbReference>
<evidence type="ECO:0000256" key="3">
    <source>
        <dbReference type="ARBA" id="ARBA00011881"/>
    </source>
</evidence>
<dbReference type="NCBIfam" id="NF001924">
    <property type="entry name" value="PRK00702.1"/>
    <property type="match status" value="1"/>
</dbReference>
<organism evidence="6 7">
    <name type="scientific">Methanosalsum zhilinae (strain DSM 4017 / NBRC 107636 / OCM 62 / WeN5)</name>
    <name type="common">Methanohalophilus zhilinae</name>
    <dbReference type="NCBI Taxonomy" id="679901"/>
    <lineage>
        <taxon>Archaea</taxon>
        <taxon>Methanobacteriati</taxon>
        <taxon>Methanobacteriota</taxon>
        <taxon>Stenosarchaea group</taxon>
        <taxon>Methanomicrobia</taxon>
        <taxon>Methanosarcinales</taxon>
        <taxon>Methanosarcinaceae</taxon>
        <taxon>Methanosalsum</taxon>
    </lineage>
</organism>